<dbReference type="CDD" id="cd14688">
    <property type="entry name" value="bZIP_YAP"/>
    <property type="match status" value="1"/>
</dbReference>
<evidence type="ECO:0000256" key="1">
    <source>
        <dbReference type="SAM" id="MobiDB-lite"/>
    </source>
</evidence>
<feature type="compositionally biased region" description="Polar residues" evidence="1">
    <location>
        <begin position="1"/>
        <end position="11"/>
    </location>
</feature>
<dbReference type="EMBL" id="CAJHIA010000030">
    <property type="protein sequence ID" value="CAD6447691.1"/>
    <property type="molecule type" value="Genomic_DNA"/>
</dbReference>
<feature type="region of interest" description="Disordered" evidence="1">
    <location>
        <begin position="1"/>
        <end position="56"/>
    </location>
</feature>
<feature type="region of interest" description="Disordered" evidence="1">
    <location>
        <begin position="209"/>
        <end position="230"/>
    </location>
</feature>
<sequence length="335" mass="37111">MTIDNSKTTTPVGVKMEPPQPADNKPQATKSRRSVQNMNPVALQKKRENDRNAQRNIREKARNNLATLQRRIKDLESGQNDELKRRLSESEKLIQSLTALLLRHGINPEQALSSTPEHSVKMVASEKQDFSNESILEGLEMDRPTVGFQGQQYSPVSQPMYPTIPTNLHQPIVQPQPNGLGSIQYMGSPQHLESHIGSSPLVGSPLSIGHSHHTVSHTGSPQISSSPQFPVPHSLQQLRALQHMGQPQQVQFNQSMLTGSMGPMSHMARSHPMSHSQSMPLHQNSGFPDAFSSPCLSDNSHYSSPNTLIWDNDADAAYRHNISSYPPAVEHMTMV</sequence>
<comment type="caution">
    <text evidence="2">The sequence shown here is derived from an EMBL/GenBank/DDBJ whole genome shotgun (WGS) entry which is preliminary data.</text>
</comment>
<evidence type="ECO:0000313" key="2">
    <source>
        <dbReference type="EMBL" id="CAD6447691.1"/>
    </source>
</evidence>
<reference evidence="2" key="1">
    <citation type="submission" date="2020-10" db="EMBL/GenBank/DDBJ databases">
        <authorList>
            <person name="Kusch S."/>
        </authorList>
    </citation>
    <scope>NUCLEOTIDE SEQUENCE</scope>
    <source>
        <strain evidence="2">SwB9</strain>
    </source>
</reference>
<dbReference type="AlphaFoldDB" id="A0A8H2ZRA8"/>
<feature type="region of interest" description="Disordered" evidence="1">
    <location>
        <begin position="263"/>
        <end position="286"/>
    </location>
</feature>
<feature type="compositionally biased region" description="Polar residues" evidence="1">
    <location>
        <begin position="221"/>
        <end position="230"/>
    </location>
</feature>
<feature type="compositionally biased region" description="Basic and acidic residues" evidence="1">
    <location>
        <begin position="45"/>
        <end position="56"/>
    </location>
</feature>
<evidence type="ECO:0000313" key="3">
    <source>
        <dbReference type="Proteomes" id="UP000624404"/>
    </source>
</evidence>
<protein>
    <submittedName>
        <fullName evidence="2">75f7efa9-cda6-469b-aac7-a8610e0be7c9</fullName>
    </submittedName>
</protein>
<keyword evidence="3" id="KW-1185">Reference proteome</keyword>
<gene>
    <name evidence="2" type="ORF">SCLTRI_LOCUS7483</name>
</gene>
<name>A0A8H2ZRA8_9HELO</name>
<dbReference type="Proteomes" id="UP000624404">
    <property type="component" value="Unassembled WGS sequence"/>
</dbReference>
<dbReference type="OrthoDB" id="3535998at2759"/>
<organism evidence="2 3">
    <name type="scientific">Sclerotinia trifoliorum</name>
    <dbReference type="NCBI Taxonomy" id="28548"/>
    <lineage>
        <taxon>Eukaryota</taxon>
        <taxon>Fungi</taxon>
        <taxon>Dikarya</taxon>
        <taxon>Ascomycota</taxon>
        <taxon>Pezizomycotina</taxon>
        <taxon>Leotiomycetes</taxon>
        <taxon>Helotiales</taxon>
        <taxon>Sclerotiniaceae</taxon>
        <taxon>Sclerotinia</taxon>
    </lineage>
</organism>
<feature type="compositionally biased region" description="Polar residues" evidence="1">
    <location>
        <begin position="273"/>
        <end position="286"/>
    </location>
</feature>
<feature type="compositionally biased region" description="Polar residues" evidence="1">
    <location>
        <begin position="26"/>
        <end position="39"/>
    </location>
</feature>
<accession>A0A8H2ZRA8</accession>
<proteinExistence type="predicted"/>